<organism evidence="1 2">
    <name type="scientific">Ataeniobius toweri</name>
    <dbReference type="NCBI Taxonomy" id="208326"/>
    <lineage>
        <taxon>Eukaryota</taxon>
        <taxon>Metazoa</taxon>
        <taxon>Chordata</taxon>
        <taxon>Craniata</taxon>
        <taxon>Vertebrata</taxon>
        <taxon>Euteleostomi</taxon>
        <taxon>Actinopterygii</taxon>
        <taxon>Neopterygii</taxon>
        <taxon>Teleostei</taxon>
        <taxon>Neoteleostei</taxon>
        <taxon>Acanthomorphata</taxon>
        <taxon>Ovalentaria</taxon>
        <taxon>Atherinomorphae</taxon>
        <taxon>Cyprinodontiformes</taxon>
        <taxon>Goodeidae</taxon>
        <taxon>Ataeniobius</taxon>
    </lineage>
</organism>
<dbReference type="Proteomes" id="UP001345963">
    <property type="component" value="Unassembled WGS sequence"/>
</dbReference>
<name>A0ABU7C9K5_9TELE</name>
<evidence type="ECO:0000313" key="1">
    <source>
        <dbReference type="EMBL" id="MED6259626.1"/>
    </source>
</evidence>
<proteinExistence type="predicted"/>
<sequence>MLPQVLEKTPCHSSHESPFLSYLQPCSSVITSWKHQRENVSTVNLYDTPPAKLGLCGIGLRPPTSHHPPPTCQFRSLWQIQSVFYLALYISQINS</sequence>
<evidence type="ECO:0000313" key="2">
    <source>
        <dbReference type="Proteomes" id="UP001345963"/>
    </source>
</evidence>
<keyword evidence="2" id="KW-1185">Reference proteome</keyword>
<accession>A0ABU7C9K5</accession>
<reference evidence="1 2" key="1">
    <citation type="submission" date="2021-07" db="EMBL/GenBank/DDBJ databases">
        <authorList>
            <person name="Palmer J.M."/>
        </authorList>
    </citation>
    <scope>NUCLEOTIDE SEQUENCE [LARGE SCALE GENOMIC DNA]</scope>
    <source>
        <strain evidence="1 2">AT_MEX2019</strain>
        <tissue evidence="1">Muscle</tissue>
    </source>
</reference>
<protein>
    <submittedName>
        <fullName evidence="1">Uncharacterized protein</fullName>
    </submittedName>
</protein>
<comment type="caution">
    <text evidence="1">The sequence shown here is derived from an EMBL/GenBank/DDBJ whole genome shotgun (WGS) entry which is preliminary data.</text>
</comment>
<gene>
    <name evidence="1" type="ORF">ATANTOWER_026665</name>
</gene>
<dbReference type="EMBL" id="JAHUTI010085031">
    <property type="protein sequence ID" value="MED6259626.1"/>
    <property type="molecule type" value="Genomic_DNA"/>
</dbReference>